<feature type="transmembrane region" description="Helical" evidence="3">
    <location>
        <begin position="193"/>
        <end position="212"/>
    </location>
</feature>
<dbReference type="EMBL" id="JAUUTY010000005">
    <property type="protein sequence ID" value="KAK1631022.1"/>
    <property type="molecule type" value="Genomic_DNA"/>
</dbReference>
<dbReference type="AlphaFoldDB" id="A0AAD8W127"/>
<dbReference type="Gene3D" id="4.10.60.10">
    <property type="entry name" value="Zinc finger, CCHC-type"/>
    <property type="match status" value="1"/>
</dbReference>
<keyword evidence="1" id="KW-0862">Zinc</keyword>
<proteinExistence type="predicted"/>
<sequence>MENYSLLMGAAVMKMAVEMAAVSMEEPSGAPSGRVPEQRLLSPIFRDDGGSELFSYRGFLRTLQATHGRFWILDSDDGESSDEDVGKASASCGDREDGAPEPSFLHVCRSPPSDHGRDLPSTSSRVQKRLEKRSAQREAALALHDLVAEGVEVYRRLMVGEMLVLLAAATRVAGRTKVEVVPKMLRSLQASTISLSAVQAGLLVLAATYLVVSSMALTQGWLDSSQVIRERHRFQAIWSILDRQPFRSRAALRLHPGSRLMLPFSLSRWGSTLALALMALVVVLLYAIGGAMILVALVVGMLQLVAEAAVAAMVAVMSMKQRRTMNNRKVVISSFRYRQVLLLPRKLMVAALSAAVADGLPAKKGKNLEKLKCNRCGLTGHLALDCSTVLCDFCERADHSNADCPLHLAPKPQLRMYGWADEELTFFEMPLTGSYKPKMENSRTARITIDGGALTSLQIVTQLQRLVPVHDFHWDVRLTEDNSFRVLFPSKEELERLKVFGTFHVPNSNCKMTVDIWGARLEPLYLLPEVWLRVHGLPSRPRGDYLALWAIGDWFGKTLEVDMPFTRQHGVVRLRLGCMDFTKIPENKHMLVKDGFYDLRFEVENVPMTASDADMLDANQHDGDHNDDSGFADDGARPDDQHNPNGGLHENGDAKQDEGQGNVEAPKNTQTRASGVIFSPIVKSMIASAKREWAASISVNQNFVQNDQTEPIYPSSRCGSEAVAGTAGLPSLASSPALSPRVTPLHISAIPSPSWELGEQSVVLASPNNKPGGRLAAVSSSSMGPGGPSSATSPFKGSGEPLSSLLHGGPPLSSSTAIATPGGCSPASRASSPSMHAHVSGGVGLHGVVQAPGEGTPSPSLHTHVSRGDGLHGGAVPASLEDIVAYGGIPDPAGSGLRSSLRIKAQPNADVPQLERAMHLTERRQSSATPGYPQGCFINSHVVLPSSHGAAGTFGYWMQSADGGCTGYLQPGWLAAY</sequence>
<keyword evidence="6" id="KW-1185">Reference proteome</keyword>
<dbReference type="SMART" id="SM00343">
    <property type="entry name" value="ZnF_C2HC"/>
    <property type="match status" value="2"/>
</dbReference>
<keyword evidence="3" id="KW-1133">Transmembrane helix</keyword>
<name>A0AAD8W127_LOLMU</name>
<feature type="compositionally biased region" description="Basic and acidic residues" evidence="2">
    <location>
        <begin position="619"/>
        <end position="642"/>
    </location>
</feature>
<evidence type="ECO:0000256" key="3">
    <source>
        <dbReference type="SAM" id="Phobius"/>
    </source>
</evidence>
<feature type="region of interest" description="Disordered" evidence="2">
    <location>
        <begin position="77"/>
        <end position="130"/>
    </location>
</feature>
<comment type="caution">
    <text evidence="5">The sequence shown here is derived from an EMBL/GenBank/DDBJ whole genome shotgun (WGS) entry which is preliminary data.</text>
</comment>
<evidence type="ECO:0000256" key="1">
    <source>
        <dbReference type="PROSITE-ProRule" id="PRU00047"/>
    </source>
</evidence>
<feature type="transmembrane region" description="Helical" evidence="3">
    <location>
        <begin position="294"/>
        <end position="319"/>
    </location>
</feature>
<keyword evidence="1" id="KW-0863">Zinc-finger</keyword>
<gene>
    <name evidence="5" type="ORF">QYE76_005337</name>
</gene>
<dbReference type="PANTHER" id="PTHR33170">
    <property type="entry name" value="DUF4283 DOMAIN-CONTAINING PROTEIN-RELATED"/>
    <property type="match status" value="1"/>
</dbReference>
<keyword evidence="3" id="KW-0472">Membrane</keyword>
<dbReference type="InterPro" id="IPR001878">
    <property type="entry name" value="Znf_CCHC"/>
</dbReference>
<dbReference type="Proteomes" id="UP001231189">
    <property type="component" value="Unassembled WGS sequence"/>
</dbReference>
<dbReference type="PANTHER" id="PTHR33170:SF40">
    <property type="entry name" value="OS04G0557100 PROTEIN"/>
    <property type="match status" value="1"/>
</dbReference>
<dbReference type="PROSITE" id="PS50158">
    <property type="entry name" value="ZF_CCHC"/>
    <property type="match status" value="1"/>
</dbReference>
<dbReference type="GO" id="GO:0008270">
    <property type="term" value="F:zinc ion binding"/>
    <property type="evidence" value="ECO:0007669"/>
    <property type="project" value="UniProtKB-KW"/>
</dbReference>
<dbReference type="SUPFAM" id="SSF57756">
    <property type="entry name" value="Retrovirus zinc finger-like domains"/>
    <property type="match status" value="1"/>
</dbReference>
<feature type="region of interest" description="Disordered" evidence="2">
    <location>
        <begin position="615"/>
        <end position="671"/>
    </location>
</feature>
<evidence type="ECO:0000259" key="4">
    <source>
        <dbReference type="PROSITE" id="PS50158"/>
    </source>
</evidence>
<feature type="region of interest" description="Disordered" evidence="2">
    <location>
        <begin position="765"/>
        <end position="864"/>
    </location>
</feature>
<protein>
    <recommendedName>
        <fullName evidence="4">CCHC-type domain-containing protein</fullName>
    </recommendedName>
</protein>
<reference evidence="5" key="1">
    <citation type="submission" date="2023-07" db="EMBL/GenBank/DDBJ databases">
        <title>A chromosome-level genome assembly of Lolium multiflorum.</title>
        <authorList>
            <person name="Chen Y."/>
            <person name="Copetti D."/>
            <person name="Kolliker R."/>
            <person name="Studer B."/>
        </authorList>
    </citation>
    <scope>NUCLEOTIDE SEQUENCE</scope>
    <source>
        <strain evidence="5">02402/16</strain>
        <tissue evidence="5">Leaf</tissue>
    </source>
</reference>
<feature type="compositionally biased region" description="Low complexity" evidence="2">
    <location>
        <begin position="776"/>
        <end position="815"/>
    </location>
</feature>
<dbReference type="InterPro" id="IPR036875">
    <property type="entry name" value="Znf_CCHC_sf"/>
</dbReference>
<organism evidence="5 6">
    <name type="scientific">Lolium multiflorum</name>
    <name type="common">Italian ryegrass</name>
    <name type="synonym">Lolium perenne subsp. multiflorum</name>
    <dbReference type="NCBI Taxonomy" id="4521"/>
    <lineage>
        <taxon>Eukaryota</taxon>
        <taxon>Viridiplantae</taxon>
        <taxon>Streptophyta</taxon>
        <taxon>Embryophyta</taxon>
        <taxon>Tracheophyta</taxon>
        <taxon>Spermatophyta</taxon>
        <taxon>Magnoliopsida</taxon>
        <taxon>Liliopsida</taxon>
        <taxon>Poales</taxon>
        <taxon>Poaceae</taxon>
        <taxon>BOP clade</taxon>
        <taxon>Pooideae</taxon>
        <taxon>Poodae</taxon>
        <taxon>Poeae</taxon>
        <taxon>Poeae Chloroplast Group 2 (Poeae type)</taxon>
        <taxon>Loliodinae</taxon>
        <taxon>Loliinae</taxon>
        <taxon>Lolium</taxon>
    </lineage>
</organism>
<accession>A0AAD8W127</accession>
<keyword evidence="3" id="KW-0812">Transmembrane</keyword>
<evidence type="ECO:0000256" key="2">
    <source>
        <dbReference type="SAM" id="MobiDB-lite"/>
    </source>
</evidence>
<evidence type="ECO:0000313" key="6">
    <source>
        <dbReference type="Proteomes" id="UP001231189"/>
    </source>
</evidence>
<dbReference type="GO" id="GO:0003676">
    <property type="term" value="F:nucleic acid binding"/>
    <property type="evidence" value="ECO:0007669"/>
    <property type="project" value="InterPro"/>
</dbReference>
<keyword evidence="1" id="KW-0479">Metal-binding</keyword>
<feature type="domain" description="CCHC-type" evidence="4">
    <location>
        <begin position="372"/>
        <end position="386"/>
    </location>
</feature>
<feature type="transmembrane region" description="Helical" evidence="3">
    <location>
        <begin position="269"/>
        <end position="288"/>
    </location>
</feature>
<evidence type="ECO:0000313" key="5">
    <source>
        <dbReference type="EMBL" id="KAK1631022.1"/>
    </source>
</evidence>